<name>A0A1A6HDU1_NEOLE</name>
<comment type="caution">
    <text evidence="1">The sequence shown here is derived from an EMBL/GenBank/DDBJ whole genome shotgun (WGS) entry which is preliminary data.</text>
</comment>
<protein>
    <submittedName>
        <fullName evidence="1">Uncharacterized protein</fullName>
    </submittedName>
</protein>
<proteinExistence type="predicted"/>
<dbReference type="Proteomes" id="UP000092124">
    <property type="component" value="Unassembled WGS sequence"/>
</dbReference>
<accession>A0A1A6HDU1</accession>
<evidence type="ECO:0000313" key="2">
    <source>
        <dbReference type="Proteomes" id="UP000092124"/>
    </source>
</evidence>
<dbReference type="EMBL" id="LZPO01034908">
    <property type="protein sequence ID" value="OBS76434.1"/>
    <property type="molecule type" value="Genomic_DNA"/>
</dbReference>
<sequence>MPTDAEHTGSAPSDIIQLKGEASKGSTTYRGAVKAEQFLGLNSGSGLQHICFLEHVEPLGRGSMAYCVWRELAQDFEQCLVHLICSSFKELPTASNKQCVT</sequence>
<keyword evidence="2" id="KW-1185">Reference proteome</keyword>
<evidence type="ECO:0000313" key="1">
    <source>
        <dbReference type="EMBL" id="OBS76434.1"/>
    </source>
</evidence>
<organism evidence="1 2">
    <name type="scientific">Neotoma lepida</name>
    <name type="common">Desert woodrat</name>
    <dbReference type="NCBI Taxonomy" id="56216"/>
    <lineage>
        <taxon>Eukaryota</taxon>
        <taxon>Metazoa</taxon>
        <taxon>Chordata</taxon>
        <taxon>Craniata</taxon>
        <taxon>Vertebrata</taxon>
        <taxon>Euteleostomi</taxon>
        <taxon>Mammalia</taxon>
        <taxon>Eutheria</taxon>
        <taxon>Euarchontoglires</taxon>
        <taxon>Glires</taxon>
        <taxon>Rodentia</taxon>
        <taxon>Myomorpha</taxon>
        <taxon>Muroidea</taxon>
        <taxon>Cricetidae</taxon>
        <taxon>Neotominae</taxon>
        <taxon>Neotoma</taxon>
    </lineage>
</organism>
<reference evidence="1 2" key="1">
    <citation type="submission" date="2016-06" db="EMBL/GenBank/DDBJ databases">
        <title>The Draft Genome Sequence and Annotation of the Desert Woodrat Neotoma lepida.</title>
        <authorList>
            <person name="Campbell M."/>
            <person name="Oakeson K.F."/>
            <person name="Yandell M."/>
            <person name="Halpert J.R."/>
            <person name="Dearing D."/>
        </authorList>
    </citation>
    <scope>NUCLEOTIDE SEQUENCE [LARGE SCALE GENOMIC DNA]</scope>
    <source>
        <strain evidence="1">417</strain>
        <tissue evidence="1">Liver</tissue>
    </source>
</reference>
<gene>
    <name evidence="1" type="ORF">A6R68_17094</name>
</gene>
<dbReference type="AlphaFoldDB" id="A0A1A6HDU1"/>